<evidence type="ECO:0008006" key="3">
    <source>
        <dbReference type="Google" id="ProtNLM"/>
    </source>
</evidence>
<accession>A0ABR5AXE5</accession>
<reference evidence="1 2" key="1">
    <citation type="submission" date="2015-01" db="EMBL/GenBank/DDBJ databases">
        <title>Genome Assembly of Bacillus badius MTCC 1458.</title>
        <authorList>
            <person name="Verma A."/>
            <person name="Khatri I."/>
            <person name="Mual P."/>
            <person name="Subramanian S."/>
            <person name="Krishnamurthi S."/>
        </authorList>
    </citation>
    <scope>NUCLEOTIDE SEQUENCE [LARGE SCALE GENOMIC DNA]</scope>
    <source>
        <strain evidence="1 2">MTCC 1458</strain>
    </source>
</reference>
<gene>
    <name evidence="1" type="ORF">SD77_3275</name>
</gene>
<evidence type="ECO:0000313" key="2">
    <source>
        <dbReference type="Proteomes" id="UP000031982"/>
    </source>
</evidence>
<proteinExistence type="predicted"/>
<name>A0ABR5AXE5_BACBA</name>
<dbReference type="Proteomes" id="UP000031982">
    <property type="component" value="Unassembled WGS sequence"/>
</dbReference>
<protein>
    <recommendedName>
        <fullName evidence="3">Ribose 5-phosphate isomerase B</fullName>
    </recommendedName>
</protein>
<dbReference type="EMBL" id="JXLP01000003">
    <property type="protein sequence ID" value="KIL79409.1"/>
    <property type="molecule type" value="Genomic_DNA"/>
</dbReference>
<comment type="caution">
    <text evidence="1">The sequence shown here is derived from an EMBL/GenBank/DDBJ whole genome shotgun (WGS) entry which is preliminary data.</text>
</comment>
<evidence type="ECO:0000313" key="1">
    <source>
        <dbReference type="EMBL" id="KIL79409.1"/>
    </source>
</evidence>
<keyword evidence="2" id="KW-1185">Reference proteome</keyword>
<organism evidence="1 2">
    <name type="scientific">Bacillus badius</name>
    <dbReference type="NCBI Taxonomy" id="1455"/>
    <lineage>
        <taxon>Bacteria</taxon>
        <taxon>Bacillati</taxon>
        <taxon>Bacillota</taxon>
        <taxon>Bacilli</taxon>
        <taxon>Bacillales</taxon>
        <taxon>Bacillaceae</taxon>
        <taxon>Pseudobacillus</taxon>
    </lineage>
</organism>
<sequence length="46" mass="5345">MGRTRIGRKQGEEIQGHLKEWTAPSRCRGGRLPCRKDLLLTMTFFI</sequence>